<name>A0A9D3ZUC6_9ROSI</name>
<accession>A0A9D3ZUC6</accession>
<dbReference type="Pfam" id="PF13456">
    <property type="entry name" value="RVT_3"/>
    <property type="match status" value="1"/>
</dbReference>
<dbReference type="InterPro" id="IPR036397">
    <property type="entry name" value="RNaseH_sf"/>
</dbReference>
<feature type="domain" description="RNase H type-1" evidence="1">
    <location>
        <begin position="16"/>
        <end position="93"/>
    </location>
</feature>
<dbReference type="PANTHER" id="PTHR47074:SF61">
    <property type="entry name" value="RNASE H TYPE-1 DOMAIN-CONTAINING PROTEIN"/>
    <property type="match status" value="1"/>
</dbReference>
<dbReference type="InterPro" id="IPR012337">
    <property type="entry name" value="RNaseH-like_sf"/>
</dbReference>
<gene>
    <name evidence="2" type="ORF">J1N35_032073</name>
</gene>
<dbReference type="SUPFAM" id="SSF53098">
    <property type="entry name" value="Ribonuclease H-like"/>
    <property type="match status" value="1"/>
</dbReference>
<dbReference type="EMBL" id="JAIQCV010000009">
    <property type="protein sequence ID" value="KAH1067086.1"/>
    <property type="molecule type" value="Genomic_DNA"/>
</dbReference>
<dbReference type="Proteomes" id="UP000828251">
    <property type="component" value="Unassembled WGS sequence"/>
</dbReference>
<sequence length="142" mass="15920">MNSCWKPPQDPFIKVNFDAAFKVTLHQSYSGFISRNSRGQVMGSETIFNKFASDSSTAKAIACLQALDFARDMGFTHVHMEGDSRTTIVKINQHVDRRANMVAHILAKERMSISEDRFWVEDLPAVAECYLARDLAGMASQS</sequence>
<evidence type="ECO:0000313" key="3">
    <source>
        <dbReference type="Proteomes" id="UP000828251"/>
    </source>
</evidence>
<dbReference type="CDD" id="cd06222">
    <property type="entry name" value="RNase_H_like"/>
    <property type="match status" value="1"/>
</dbReference>
<dbReference type="Gene3D" id="3.30.420.10">
    <property type="entry name" value="Ribonuclease H-like superfamily/Ribonuclease H"/>
    <property type="match status" value="1"/>
</dbReference>
<evidence type="ECO:0000259" key="1">
    <source>
        <dbReference type="Pfam" id="PF13456"/>
    </source>
</evidence>
<organism evidence="2 3">
    <name type="scientific">Gossypium stocksii</name>
    <dbReference type="NCBI Taxonomy" id="47602"/>
    <lineage>
        <taxon>Eukaryota</taxon>
        <taxon>Viridiplantae</taxon>
        <taxon>Streptophyta</taxon>
        <taxon>Embryophyta</taxon>
        <taxon>Tracheophyta</taxon>
        <taxon>Spermatophyta</taxon>
        <taxon>Magnoliopsida</taxon>
        <taxon>eudicotyledons</taxon>
        <taxon>Gunneridae</taxon>
        <taxon>Pentapetalae</taxon>
        <taxon>rosids</taxon>
        <taxon>malvids</taxon>
        <taxon>Malvales</taxon>
        <taxon>Malvaceae</taxon>
        <taxon>Malvoideae</taxon>
        <taxon>Gossypium</taxon>
    </lineage>
</organism>
<dbReference type="GO" id="GO:0004523">
    <property type="term" value="F:RNA-DNA hybrid ribonuclease activity"/>
    <property type="evidence" value="ECO:0007669"/>
    <property type="project" value="InterPro"/>
</dbReference>
<dbReference type="InterPro" id="IPR044730">
    <property type="entry name" value="RNase_H-like_dom_plant"/>
</dbReference>
<proteinExistence type="predicted"/>
<dbReference type="InterPro" id="IPR052929">
    <property type="entry name" value="RNase_H-like_EbsB-rel"/>
</dbReference>
<dbReference type="GO" id="GO:0003676">
    <property type="term" value="F:nucleic acid binding"/>
    <property type="evidence" value="ECO:0007669"/>
    <property type="project" value="InterPro"/>
</dbReference>
<protein>
    <recommendedName>
        <fullName evidence="1">RNase H type-1 domain-containing protein</fullName>
    </recommendedName>
</protein>
<comment type="caution">
    <text evidence="2">The sequence shown here is derived from an EMBL/GenBank/DDBJ whole genome shotgun (WGS) entry which is preliminary data.</text>
</comment>
<evidence type="ECO:0000313" key="2">
    <source>
        <dbReference type="EMBL" id="KAH1067086.1"/>
    </source>
</evidence>
<reference evidence="2 3" key="1">
    <citation type="journal article" date="2021" name="Plant Biotechnol. J.">
        <title>Multi-omics assisted identification of the key and species-specific regulatory components of drought-tolerant mechanisms in Gossypium stocksii.</title>
        <authorList>
            <person name="Yu D."/>
            <person name="Ke L."/>
            <person name="Zhang D."/>
            <person name="Wu Y."/>
            <person name="Sun Y."/>
            <person name="Mei J."/>
            <person name="Sun J."/>
            <person name="Sun Y."/>
        </authorList>
    </citation>
    <scope>NUCLEOTIDE SEQUENCE [LARGE SCALE GENOMIC DNA]</scope>
    <source>
        <strain evidence="3">cv. E1</strain>
        <tissue evidence="2">Leaf</tissue>
    </source>
</reference>
<keyword evidence="3" id="KW-1185">Reference proteome</keyword>
<dbReference type="OrthoDB" id="970334at2759"/>
<dbReference type="InterPro" id="IPR002156">
    <property type="entry name" value="RNaseH_domain"/>
</dbReference>
<dbReference type="PANTHER" id="PTHR47074">
    <property type="entry name" value="BNAC02G40300D PROTEIN"/>
    <property type="match status" value="1"/>
</dbReference>
<dbReference type="AlphaFoldDB" id="A0A9D3ZUC6"/>